<evidence type="ECO:0000313" key="1">
    <source>
        <dbReference type="EMBL" id="KKM66074.1"/>
    </source>
</evidence>
<proteinExistence type="predicted"/>
<protein>
    <submittedName>
        <fullName evidence="1">Uncharacterized protein</fullName>
    </submittedName>
</protein>
<feature type="non-terminal residue" evidence="1">
    <location>
        <position position="48"/>
    </location>
</feature>
<comment type="caution">
    <text evidence="1">The sequence shown here is derived from an EMBL/GenBank/DDBJ whole genome shotgun (WGS) entry which is preliminary data.</text>
</comment>
<name>A0A0F9J8E1_9ZZZZ</name>
<organism evidence="1">
    <name type="scientific">marine sediment metagenome</name>
    <dbReference type="NCBI Taxonomy" id="412755"/>
    <lineage>
        <taxon>unclassified sequences</taxon>
        <taxon>metagenomes</taxon>
        <taxon>ecological metagenomes</taxon>
    </lineage>
</organism>
<gene>
    <name evidence="1" type="ORF">LCGC14_1484850</name>
</gene>
<dbReference type="AlphaFoldDB" id="A0A0F9J8E1"/>
<dbReference type="EMBL" id="LAZR01010605">
    <property type="protein sequence ID" value="KKM66074.1"/>
    <property type="molecule type" value="Genomic_DNA"/>
</dbReference>
<reference evidence="1" key="1">
    <citation type="journal article" date="2015" name="Nature">
        <title>Complex archaea that bridge the gap between prokaryotes and eukaryotes.</title>
        <authorList>
            <person name="Spang A."/>
            <person name="Saw J.H."/>
            <person name="Jorgensen S.L."/>
            <person name="Zaremba-Niedzwiedzka K."/>
            <person name="Martijn J."/>
            <person name="Lind A.E."/>
            <person name="van Eijk R."/>
            <person name="Schleper C."/>
            <person name="Guy L."/>
            <person name="Ettema T.J."/>
        </authorList>
    </citation>
    <scope>NUCLEOTIDE SEQUENCE</scope>
</reference>
<accession>A0A0F9J8E1</accession>
<sequence>MVKLAKKIAKLSGYKGPTFKTLIPKPRTFEQILGIKKRKTELHRIIIS</sequence>